<feature type="transmembrane region" description="Helical" evidence="7">
    <location>
        <begin position="159"/>
        <end position="179"/>
    </location>
</feature>
<gene>
    <name evidence="8" type="ORF">EJN90_09980</name>
</gene>
<dbReference type="OrthoDB" id="9770347at2"/>
<keyword evidence="6 7" id="KW-0472">Membrane</keyword>
<protein>
    <submittedName>
        <fullName evidence="8">Lipopolysaccharide biosynthesis protein</fullName>
    </submittedName>
</protein>
<proteinExistence type="inferred from homology"/>
<dbReference type="GO" id="GO:0005886">
    <property type="term" value="C:plasma membrane"/>
    <property type="evidence" value="ECO:0007669"/>
    <property type="project" value="UniProtKB-SubCell"/>
</dbReference>
<evidence type="ECO:0000256" key="3">
    <source>
        <dbReference type="ARBA" id="ARBA00022475"/>
    </source>
</evidence>
<evidence type="ECO:0000256" key="4">
    <source>
        <dbReference type="ARBA" id="ARBA00022692"/>
    </source>
</evidence>
<keyword evidence="4 7" id="KW-0812">Transmembrane</keyword>
<evidence type="ECO:0000313" key="8">
    <source>
        <dbReference type="EMBL" id="AZP04941.1"/>
    </source>
</evidence>
<feature type="transmembrane region" description="Helical" evidence="7">
    <location>
        <begin position="369"/>
        <end position="391"/>
    </location>
</feature>
<feature type="transmembrane region" description="Helical" evidence="7">
    <location>
        <begin position="456"/>
        <end position="477"/>
    </location>
</feature>
<dbReference type="AlphaFoldDB" id="A0A3Q9BN40"/>
<comment type="similarity">
    <text evidence="2">Belongs to the polysaccharide synthase family.</text>
</comment>
<feature type="transmembrane region" description="Helical" evidence="7">
    <location>
        <begin position="306"/>
        <end position="329"/>
    </location>
</feature>
<dbReference type="Proteomes" id="UP000273326">
    <property type="component" value="Chromosome"/>
</dbReference>
<feature type="transmembrane region" description="Helical" evidence="7">
    <location>
        <begin position="57"/>
        <end position="74"/>
    </location>
</feature>
<feature type="transmembrane region" description="Helical" evidence="7">
    <location>
        <begin position="126"/>
        <end position="147"/>
    </location>
</feature>
<feature type="transmembrane region" description="Helical" evidence="7">
    <location>
        <begin position="341"/>
        <end position="362"/>
    </location>
</feature>
<evidence type="ECO:0000256" key="2">
    <source>
        <dbReference type="ARBA" id="ARBA00007430"/>
    </source>
</evidence>
<feature type="transmembrane region" description="Helical" evidence="7">
    <location>
        <begin position="432"/>
        <end position="450"/>
    </location>
</feature>
<keyword evidence="3" id="KW-1003">Cell membrane</keyword>
<dbReference type="PANTHER" id="PTHR30250:SF10">
    <property type="entry name" value="LIPOPOLYSACCHARIDE BIOSYNTHESIS PROTEIN WZXC"/>
    <property type="match status" value="1"/>
</dbReference>
<organism evidence="8 9">
    <name type="scientific">Jeotgalibaca ciconiae</name>
    <dbReference type="NCBI Taxonomy" id="2496265"/>
    <lineage>
        <taxon>Bacteria</taxon>
        <taxon>Bacillati</taxon>
        <taxon>Bacillota</taxon>
        <taxon>Bacilli</taxon>
        <taxon>Lactobacillales</taxon>
        <taxon>Carnobacteriaceae</taxon>
        <taxon>Jeotgalibaca</taxon>
    </lineage>
</organism>
<reference evidence="9" key="1">
    <citation type="submission" date="2018-12" db="EMBL/GenBank/DDBJ databases">
        <title>Complete genome sequencing of Jeotgalibaca sp. H21T32.</title>
        <authorList>
            <person name="Bae J.-W."/>
            <person name="Lee S.-Y."/>
        </authorList>
    </citation>
    <scope>NUCLEOTIDE SEQUENCE [LARGE SCALE GENOMIC DNA]</scope>
    <source>
        <strain evidence="9">H21T32</strain>
    </source>
</reference>
<dbReference type="PANTHER" id="PTHR30250">
    <property type="entry name" value="PST FAMILY PREDICTED COLANIC ACID TRANSPORTER"/>
    <property type="match status" value="1"/>
</dbReference>
<name>A0A3Q9BN40_9LACT</name>
<evidence type="ECO:0000313" key="9">
    <source>
        <dbReference type="Proteomes" id="UP000273326"/>
    </source>
</evidence>
<dbReference type="KEGG" id="jeh:EJN90_09980"/>
<evidence type="ECO:0000256" key="5">
    <source>
        <dbReference type="ARBA" id="ARBA00022989"/>
    </source>
</evidence>
<accession>A0A3Q9BN40</accession>
<feature type="transmembrane region" description="Helical" evidence="7">
    <location>
        <begin position="95"/>
        <end position="120"/>
    </location>
</feature>
<sequence length="490" mass="55426">MLLLKFYIFLEKRGGNELSSNDFRTGMLFSAMGKYSNVIIQLGVNAVLSRLLTPADYGVVSIVQIFIEFFNLLADMGFGPAIIQNKKLTDHDVQVIFRFSIGFASLLAVIFMFLGFPVSIFYDNTVYIPIFVILGLSVFFFALLVVPKAVIQKRKDFKAVNTILIFTGIIKGIISIILAFFGFKYYAIIIGSLVQAIMNFLFYYSKTKISPKVAFSYEPIKKIWAFSRNQFGFNFINYFSRNFDSILIGRVFTEGALGYYNKSYQLSLYPNTILAGVITPVIQPIMSEYENRKDVIKDTYLKITRILANLGVPISVFCYFAGREIILFIFGGQWENSVLSFQILAVSIWVQMIASSSGAFYQSTNRTDLLLFSGIQSMILNVASIALGVYLGSIETVAAMVVVSFSINFLVNNYLLMYKIFDSGFFELLKELVKPLIIGLLQVVAFLVLPELPFSIFINLMIKGIIFVITFFIGLLFTGQWKEMLRVIKK</sequence>
<evidence type="ECO:0000256" key="1">
    <source>
        <dbReference type="ARBA" id="ARBA00004651"/>
    </source>
</evidence>
<feature type="transmembrane region" description="Helical" evidence="7">
    <location>
        <begin position="397"/>
        <end position="420"/>
    </location>
</feature>
<dbReference type="EMBL" id="CP034465">
    <property type="protein sequence ID" value="AZP04941.1"/>
    <property type="molecule type" value="Genomic_DNA"/>
</dbReference>
<keyword evidence="9" id="KW-1185">Reference proteome</keyword>
<feature type="transmembrane region" description="Helical" evidence="7">
    <location>
        <begin position="185"/>
        <end position="204"/>
    </location>
</feature>
<dbReference type="Pfam" id="PF13440">
    <property type="entry name" value="Polysacc_synt_3"/>
    <property type="match status" value="1"/>
</dbReference>
<evidence type="ECO:0000256" key="6">
    <source>
        <dbReference type="ARBA" id="ARBA00023136"/>
    </source>
</evidence>
<keyword evidence="5 7" id="KW-1133">Transmembrane helix</keyword>
<dbReference type="InterPro" id="IPR050833">
    <property type="entry name" value="Poly_Biosynth_Transport"/>
</dbReference>
<dbReference type="CDD" id="cd13127">
    <property type="entry name" value="MATE_tuaB_like"/>
    <property type="match status" value="1"/>
</dbReference>
<comment type="subcellular location">
    <subcellularLocation>
        <location evidence="1">Cell membrane</location>
        <topology evidence="1">Multi-pass membrane protein</topology>
    </subcellularLocation>
</comment>
<evidence type="ECO:0000256" key="7">
    <source>
        <dbReference type="SAM" id="Phobius"/>
    </source>
</evidence>